<dbReference type="OrthoDB" id="2274644at2759"/>
<feature type="compositionally biased region" description="Basic residues" evidence="7">
    <location>
        <begin position="321"/>
        <end position="333"/>
    </location>
</feature>
<dbReference type="GO" id="GO:0016779">
    <property type="term" value="F:nucleotidyltransferase activity"/>
    <property type="evidence" value="ECO:0007669"/>
    <property type="project" value="TreeGrafter"/>
</dbReference>
<dbReference type="InterPro" id="IPR043519">
    <property type="entry name" value="NT_sf"/>
</dbReference>
<comment type="cofactor">
    <cofactor evidence="1">
        <name>Mn(2+)</name>
        <dbReference type="ChEBI" id="CHEBI:29035"/>
    </cofactor>
</comment>
<dbReference type="Proteomes" id="UP000605846">
    <property type="component" value="Unassembled WGS sequence"/>
</dbReference>
<evidence type="ECO:0000256" key="1">
    <source>
        <dbReference type="ARBA" id="ARBA00001936"/>
    </source>
</evidence>
<comment type="caution">
    <text evidence="9">The sequence shown here is derived from an EMBL/GenBank/DDBJ whole genome shotgun (WGS) entry which is preliminary data.</text>
</comment>
<accession>A0A8H7BWK3</accession>
<dbReference type="PANTHER" id="PTHR12271">
    <property type="entry name" value="POLY A POLYMERASE CID PAP -RELATED"/>
    <property type="match status" value="1"/>
</dbReference>
<dbReference type="AlphaFoldDB" id="A0A8H7BWK3"/>
<gene>
    <name evidence="9" type="ORF">EC973_008728</name>
</gene>
<dbReference type="Gene3D" id="1.10.1410.10">
    <property type="match status" value="1"/>
</dbReference>
<reference evidence="9" key="1">
    <citation type="submission" date="2020-01" db="EMBL/GenBank/DDBJ databases">
        <title>Genome Sequencing of Three Apophysomyces-Like Fungal Strains Confirms a Novel Fungal Genus in the Mucoromycota with divergent Burkholderia-like Endosymbiotic Bacteria.</title>
        <authorList>
            <person name="Stajich J.E."/>
            <person name="Macias A.M."/>
            <person name="Carter-House D."/>
            <person name="Lovett B."/>
            <person name="Kasson L.R."/>
            <person name="Berry K."/>
            <person name="Grigoriev I."/>
            <person name="Chang Y."/>
            <person name="Spatafora J."/>
            <person name="Kasson M.T."/>
        </authorList>
    </citation>
    <scope>NUCLEOTIDE SEQUENCE</scope>
    <source>
        <strain evidence="9">NRRL A-21654</strain>
    </source>
</reference>
<feature type="compositionally biased region" description="Pro residues" evidence="7">
    <location>
        <begin position="276"/>
        <end position="285"/>
    </location>
</feature>
<dbReference type="GO" id="GO:0031123">
    <property type="term" value="P:RNA 3'-end processing"/>
    <property type="evidence" value="ECO:0007669"/>
    <property type="project" value="TreeGrafter"/>
</dbReference>
<feature type="region of interest" description="Disordered" evidence="7">
    <location>
        <begin position="221"/>
        <end position="333"/>
    </location>
</feature>
<protein>
    <recommendedName>
        <fullName evidence="8">PAP-associated domain-containing protein</fullName>
    </recommendedName>
</protein>
<dbReference type="InterPro" id="IPR002058">
    <property type="entry name" value="PAP_assoc"/>
</dbReference>
<evidence type="ECO:0000313" key="10">
    <source>
        <dbReference type="Proteomes" id="UP000605846"/>
    </source>
</evidence>
<dbReference type="EMBL" id="JABAYA010000078">
    <property type="protein sequence ID" value="KAF7726493.1"/>
    <property type="molecule type" value="Genomic_DNA"/>
</dbReference>
<evidence type="ECO:0000256" key="6">
    <source>
        <dbReference type="ARBA" id="ARBA00022842"/>
    </source>
</evidence>
<organism evidence="9 10">
    <name type="scientific">Apophysomyces ossiformis</name>
    <dbReference type="NCBI Taxonomy" id="679940"/>
    <lineage>
        <taxon>Eukaryota</taxon>
        <taxon>Fungi</taxon>
        <taxon>Fungi incertae sedis</taxon>
        <taxon>Mucoromycota</taxon>
        <taxon>Mucoromycotina</taxon>
        <taxon>Mucoromycetes</taxon>
        <taxon>Mucorales</taxon>
        <taxon>Mucorineae</taxon>
        <taxon>Mucoraceae</taxon>
        <taxon>Apophysomyces</taxon>
    </lineage>
</organism>
<keyword evidence="5" id="KW-0479">Metal-binding</keyword>
<feature type="compositionally biased region" description="Polar residues" evidence="7">
    <location>
        <begin position="258"/>
        <end position="267"/>
    </location>
</feature>
<dbReference type="SUPFAM" id="SSF81301">
    <property type="entry name" value="Nucleotidyltransferase"/>
    <property type="match status" value="1"/>
</dbReference>
<proteinExistence type="inferred from homology"/>
<feature type="domain" description="PAP-associated" evidence="8">
    <location>
        <begin position="119"/>
        <end position="175"/>
    </location>
</feature>
<keyword evidence="6" id="KW-0460">Magnesium</keyword>
<evidence type="ECO:0000313" key="9">
    <source>
        <dbReference type="EMBL" id="KAF7726493.1"/>
    </source>
</evidence>
<dbReference type="GO" id="GO:0046872">
    <property type="term" value="F:metal ion binding"/>
    <property type="evidence" value="ECO:0007669"/>
    <property type="project" value="UniProtKB-KW"/>
</dbReference>
<comment type="similarity">
    <text evidence="3">Belongs to the DNA polymerase type-B-like family.</text>
</comment>
<dbReference type="SUPFAM" id="SSF81631">
    <property type="entry name" value="PAP/OAS1 substrate-binding domain"/>
    <property type="match status" value="1"/>
</dbReference>
<evidence type="ECO:0000256" key="5">
    <source>
        <dbReference type="ARBA" id="ARBA00022723"/>
    </source>
</evidence>
<dbReference type="PANTHER" id="PTHR12271:SF113">
    <property type="entry name" value="POLY(A) RNA POLYMERASE CID11"/>
    <property type="match status" value="1"/>
</dbReference>
<feature type="compositionally biased region" description="Low complexity" evidence="7">
    <location>
        <begin position="226"/>
        <end position="248"/>
    </location>
</feature>
<evidence type="ECO:0000256" key="2">
    <source>
        <dbReference type="ARBA" id="ARBA00001946"/>
    </source>
</evidence>
<evidence type="ECO:0000256" key="7">
    <source>
        <dbReference type="SAM" id="MobiDB-lite"/>
    </source>
</evidence>
<evidence type="ECO:0000256" key="4">
    <source>
        <dbReference type="ARBA" id="ARBA00022679"/>
    </source>
</evidence>
<dbReference type="Pfam" id="PF03828">
    <property type="entry name" value="PAP_assoc"/>
    <property type="match status" value="1"/>
</dbReference>
<keyword evidence="10" id="KW-1185">Reference proteome</keyword>
<sequence length="350" mass="40148">MCSRQLACDMNVNNTLALYNTHMIKSYVAIDPRVRPLIMIIKHWTKQRAINNAADGGTLSTYTWTCMIINFLQMRDPPILPVLHRIKHVKSNTMVDGCDPSFYDNVESLRNFGQDNRESLGGLLFAFFRRFAYEFDYETQVISVRHGTYLHKSEKGWDRGPNRRILCVEEPFNVDRNLGNSADDTSVQGLRREFRRAVHMLWETGDWSSVCLPYVAPTFRDRPQQPSSSPLSSSSSSSSSSCSWPSTSTLVAPLPAPTRTSPNTSMQARHHYYTPPSTPPQPQPQPLSIYHQHFIPPQGFTSPGRYITSTEQSSYKDRQVPSRRRSKKKDDHRHRFFYANLPFNEGRKIG</sequence>
<evidence type="ECO:0000256" key="3">
    <source>
        <dbReference type="ARBA" id="ARBA00008593"/>
    </source>
</evidence>
<evidence type="ECO:0000259" key="8">
    <source>
        <dbReference type="Pfam" id="PF03828"/>
    </source>
</evidence>
<name>A0A8H7BWK3_9FUNG</name>
<keyword evidence="4" id="KW-0808">Transferase</keyword>
<comment type="cofactor">
    <cofactor evidence="2">
        <name>Mg(2+)</name>
        <dbReference type="ChEBI" id="CHEBI:18420"/>
    </cofactor>
</comment>